<accession>A0ABW3DK88</accession>
<organism evidence="3 4">
    <name type="scientific">Streptosporangium algeriense</name>
    <dbReference type="NCBI Taxonomy" id="1682748"/>
    <lineage>
        <taxon>Bacteria</taxon>
        <taxon>Bacillati</taxon>
        <taxon>Actinomycetota</taxon>
        <taxon>Actinomycetes</taxon>
        <taxon>Streptosporangiales</taxon>
        <taxon>Streptosporangiaceae</taxon>
        <taxon>Streptosporangium</taxon>
    </lineage>
</organism>
<dbReference type="Pfam" id="PF07811">
    <property type="entry name" value="TadE"/>
    <property type="match status" value="1"/>
</dbReference>
<keyword evidence="1" id="KW-0812">Transmembrane</keyword>
<evidence type="ECO:0000313" key="4">
    <source>
        <dbReference type="Proteomes" id="UP001597024"/>
    </source>
</evidence>
<evidence type="ECO:0000313" key="3">
    <source>
        <dbReference type="EMBL" id="MFD0882983.1"/>
    </source>
</evidence>
<comment type="caution">
    <text evidence="3">The sequence shown here is derived from an EMBL/GenBank/DDBJ whole genome shotgun (WGS) entry which is preliminary data.</text>
</comment>
<reference evidence="4" key="1">
    <citation type="journal article" date="2019" name="Int. J. Syst. Evol. Microbiol.">
        <title>The Global Catalogue of Microorganisms (GCM) 10K type strain sequencing project: providing services to taxonomists for standard genome sequencing and annotation.</title>
        <authorList>
            <consortium name="The Broad Institute Genomics Platform"/>
            <consortium name="The Broad Institute Genome Sequencing Center for Infectious Disease"/>
            <person name="Wu L."/>
            <person name="Ma J."/>
        </authorList>
    </citation>
    <scope>NUCLEOTIDE SEQUENCE [LARGE SCALE GENOMIC DNA]</scope>
    <source>
        <strain evidence="4">CCUG 62974</strain>
    </source>
</reference>
<name>A0ABW3DK88_9ACTN</name>
<proteinExistence type="predicted"/>
<evidence type="ECO:0000259" key="2">
    <source>
        <dbReference type="Pfam" id="PF07811"/>
    </source>
</evidence>
<keyword evidence="4" id="KW-1185">Reference proteome</keyword>
<dbReference type="InterPro" id="IPR012495">
    <property type="entry name" value="TadE-like_dom"/>
</dbReference>
<feature type="transmembrane region" description="Helical" evidence="1">
    <location>
        <begin position="12"/>
        <end position="35"/>
    </location>
</feature>
<feature type="domain" description="TadE-like" evidence="2">
    <location>
        <begin position="9"/>
        <end position="49"/>
    </location>
</feature>
<protein>
    <submittedName>
        <fullName evidence="3">TadE/TadG family type IV pilus assembly protein</fullName>
    </submittedName>
</protein>
<keyword evidence="1" id="KW-0472">Membrane</keyword>
<evidence type="ECO:0000256" key="1">
    <source>
        <dbReference type="SAM" id="Phobius"/>
    </source>
</evidence>
<gene>
    <name evidence="3" type="ORF">ACFQ08_00155</name>
</gene>
<keyword evidence="1" id="KW-1133">Transmembrane helix</keyword>
<sequence length="130" mass="13470">MHQPGVEKGAATAEMTVAFPLVLLLILLVAQFGIWQHAVHVAEVTAAEALASARAYGAGAGAGQTKGTLVLSQLGHSVLRGARVSVSRTADAVRVEVSGVAQTVVPFLKLPVRSTAYGPVEKFRGAGDRR</sequence>
<dbReference type="EMBL" id="JBHTHX010000001">
    <property type="protein sequence ID" value="MFD0882983.1"/>
    <property type="molecule type" value="Genomic_DNA"/>
</dbReference>
<dbReference type="Proteomes" id="UP001597024">
    <property type="component" value="Unassembled WGS sequence"/>
</dbReference>